<gene>
    <name evidence="1" type="ORF">BKE30_10940</name>
</gene>
<dbReference type="Proteomes" id="UP000192132">
    <property type="component" value="Unassembled WGS sequence"/>
</dbReference>
<name>A0A1S8CTX0_9GAMM</name>
<protein>
    <submittedName>
        <fullName evidence="1">Uncharacterized protein</fullName>
    </submittedName>
</protein>
<dbReference type="AlphaFoldDB" id="A0A1S8CTX0"/>
<accession>A0A1S8CTX0</accession>
<sequence>MAEDISQGFKGYNGLIDSNFDHVNVWENSKLKTPFPELFNMEYEQNPRGRILYSSKQNKHIIYMDKNLFKSEIKQKISEFFNINLNQVIWKKDSHYNTNQDELNRLFND</sequence>
<evidence type="ECO:0000313" key="1">
    <source>
        <dbReference type="EMBL" id="ONG38996.1"/>
    </source>
</evidence>
<keyword evidence="2" id="KW-1185">Reference proteome</keyword>
<evidence type="ECO:0000313" key="2">
    <source>
        <dbReference type="Proteomes" id="UP000192132"/>
    </source>
</evidence>
<dbReference type="EMBL" id="MLCN01000028">
    <property type="protein sequence ID" value="ONG38996.1"/>
    <property type="molecule type" value="Genomic_DNA"/>
</dbReference>
<comment type="caution">
    <text evidence="1">The sequence shown here is derived from an EMBL/GenBank/DDBJ whole genome shotgun (WGS) entry which is preliminary data.</text>
</comment>
<proteinExistence type="predicted"/>
<organism evidence="1 2">
    <name type="scientific">Alkanindiges hydrocarboniclasticus</name>
    <dbReference type="NCBI Taxonomy" id="1907941"/>
    <lineage>
        <taxon>Bacteria</taxon>
        <taxon>Pseudomonadati</taxon>
        <taxon>Pseudomonadota</taxon>
        <taxon>Gammaproteobacteria</taxon>
        <taxon>Moraxellales</taxon>
        <taxon>Moraxellaceae</taxon>
        <taxon>Alkanindiges</taxon>
    </lineage>
</organism>
<reference evidence="1 2" key="1">
    <citation type="submission" date="2016-10" db="EMBL/GenBank/DDBJ databases">
        <title>Draft Genome sequence of Alkanindiges sp. strain H1.</title>
        <authorList>
            <person name="Subhash Y."/>
            <person name="Lee S."/>
        </authorList>
    </citation>
    <scope>NUCLEOTIDE SEQUENCE [LARGE SCALE GENOMIC DNA]</scope>
    <source>
        <strain evidence="1 2">H1</strain>
    </source>
</reference>